<evidence type="ECO:0000256" key="2">
    <source>
        <dbReference type="ARBA" id="ARBA00012150"/>
    </source>
</evidence>
<feature type="domain" description="Acylphosphatase-like" evidence="7">
    <location>
        <begin position="5"/>
        <end position="92"/>
    </location>
</feature>
<proteinExistence type="inferred from homology"/>
<evidence type="ECO:0000256" key="3">
    <source>
        <dbReference type="ARBA" id="ARBA00015991"/>
    </source>
</evidence>
<dbReference type="OrthoDB" id="5295388at2"/>
<evidence type="ECO:0000313" key="8">
    <source>
        <dbReference type="EMBL" id="PPK49319.1"/>
    </source>
</evidence>
<evidence type="ECO:0000313" key="10">
    <source>
        <dbReference type="Proteomes" id="UP000239446"/>
    </source>
</evidence>
<feature type="active site" evidence="5">
    <location>
        <position position="20"/>
    </location>
</feature>
<gene>
    <name evidence="9" type="ORF">B0H24_10652</name>
    <name evidence="8" type="ORF">BY455_1602</name>
</gene>
<evidence type="ECO:0000256" key="5">
    <source>
        <dbReference type="PROSITE-ProRule" id="PRU00520"/>
    </source>
</evidence>
<dbReference type="InterPro" id="IPR020456">
    <property type="entry name" value="Acylphosphatase"/>
</dbReference>
<sequence length="92" mass="10147">MTVERWQLRVSGKVQGVSYRAYTEQKAGELGLTGTVKNLPGGDVEIIAEGTPDDLEALQDWCRNGPPQAMVENVSTETQTPTGEFNDFRVVY</sequence>
<reference evidence="9 10" key="2">
    <citation type="submission" date="2018-02" db="EMBL/GenBank/DDBJ databases">
        <title>Subsurface microbial communities from deep shales in Ohio and West Virginia, USA.</title>
        <authorList>
            <person name="Wrighton K."/>
        </authorList>
    </citation>
    <scope>NUCLEOTIDE SEQUENCE [LARGE SCALE GENOMIC DNA]</scope>
    <source>
        <strain evidence="9 10">UTICA-S1B9</strain>
    </source>
</reference>
<name>A0A2S6G1T8_9GAMM</name>
<dbReference type="InterPro" id="IPR036046">
    <property type="entry name" value="Acylphosphatase-like_dom_sf"/>
</dbReference>
<accession>A0A2S6G1T8</accession>
<keyword evidence="11" id="KW-1185">Reference proteome</keyword>
<evidence type="ECO:0000313" key="9">
    <source>
        <dbReference type="EMBL" id="PPK50673.1"/>
    </source>
</evidence>
<dbReference type="AlphaFoldDB" id="A0A2S6G1T8"/>
<evidence type="ECO:0000256" key="6">
    <source>
        <dbReference type="RuleBase" id="RU004168"/>
    </source>
</evidence>
<dbReference type="Pfam" id="PF00708">
    <property type="entry name" value="Acylphosphatase"/>
    <property type="match status" value="1"/>
</dbReference>
<dbReference type="GO" id="GO:0003998">
    <property type="term" value="F:acylphosphatase activity"/>
    <property type="evidence" value="ECO:0007669"/>
    <property type="project" value="UniProtKB-EC"/>
</dbReference>
<keyword evidence="5" id="KW-0378">Hydrolase</keyword>
<dbReference type="EMBL" id="PTIT01000060">
    <property type="protein sequence ID" value="PPK49319.1"/>
    <property type="molecule type" value="Genomic_DNA"/>
</dbReference>
<evidence type="ECO:0000256" key="4">
    <source>
        <dbReference type="ARBA" id="ARBA00047645"/>
    </source>
</evidence>
<dbReference type="SUPFAM" id="SSF54975">
    <property type="entry name" value="Acylphosphatase/BLUF domain-like"/>
    <property type="match status" value="1"/>
</dbReference>
<evidence type="ECO:0000313" key="11">
    <source>
        <dbReference type="Proteomes" id="UP000239648"/>
    </source>
</evidence>
<dbReference type="EMBL" id="PTIU01000065">
    <property type="protein sequence ID" value="PPK50673.1"/>
    <property type="molecule type" value="Genomic_DNA"/>
</dbReference>
<dbReference type="Proteomes" id="UP000239446">
    <property type="component" value="Unassembled WGS sequence"/>
</dbReference>
<dbReference type="PANTHER" id="PTHR47268">
    <property type="entry name" value="ACYLPHOSPHATASE"/>
    <property type="match status" value="1"/>
</dbReference>
<dbReference type="EC" id="3.6.1.7" evidence="2 5"/>
<comment type="caution">
    <text evidence="9">The sequence shown here is derived from an EMBL/GenBank/DDBJ whole genome shotgun (WGS) entry which is preliminary data.</text>
</comment>
<organism evidence="9 10">
    <name type="scientific">Marinobacter persicus</name>
    <dbReference type="NCBI Taxonomy" id="930118"/>
    <lineage>
        <taxon>Bacteria</taxon>
        <taxon>Pseudomonadati</taxon>
        <taxon>Pseudomonadota</taxon>
        <taxon>Gammaproteobacteria</taxon>
        <taxon>Pseudomonadales</taxon>
        <taxon>Marinobacteraceae</taxon>
        <taxon>Marinobacter</taxon>
    </lineage>
</organism>
<dbReference type="PROSITE" id="PS51160">
    <property type="entry name" value="ACYLPHOSPHATASE_3"/>
    <property type="match status" value="1"/>
</dbReference>
<evidence type="ECO:0000259" key="7">
    <source>
        <dbReference type="PROSITE" id="PS51160"/>
    </source>
</evidence>
<protein>
    <recommendedName>
        <fullName evidence="3 5">acylphosphatase</fullName>
        <ecNumber evidence="2 5">3.6.1.7</ecNumber>
    </recommendedName>
</protein>
<dbReference type="Proteomes" id="UP000239648">
    <property type="component" value="Unassembled WGS sequence"/>
</dbReference>
<comment type="similarity">
    <text evidence="1 6">Belongs to the acylphosphatase family.</text>
</comment>
<reference evidence="8 11" key="1">
    <citation type="submission" date="2018-02" db="EMBL/GenBank/DDBJ databases">
        <title>Deep subsurface shale carbon reservoir microbial communities from Ohio and West Virginia, USA.</title>
        <authorList>
            <person name="Wrighton K."/>
        </authorList>
    </citation>
    <scope>NUCLEOTIDE SEQUENCE [LARGE SCALE GENOMIC DNA]</scope>
    <source>
        <strain evidence="8 11">UTICA-S1B6</strain>
    </source>
</reference>
<comment type="catalytic activity">
    <reaction evidence="4 5">
        <text>an acyl phosphate + H2O = a carboxylate + phosphate + H(+)</text>
        <dbReference type="Rhea" id="RHEA:14965"/>
        <dbReference type="ChEBI" id="CHEBI:15377"/>
        <dbReference type="ChEBI" id="CHEBI:15378"/>
        <dbReference type="ChEBI" id="CHEBI:29067"/>
        <dbReference type="ChEBI" id="CHEBI:43474"/>
        <dbReference type="ChEBI" id="CHEBI:59918"/>
        <dbReference type="EC" id="3.6.1.7"/>
    </reaction>
</comment>
<feature type="active site" evidence="5">
    <location>
        <position position="38"/>
    </location>
</feature>
<evidence type="ECO:0000256" key="1">
    <source>
        <dbReference type="ARBA" id="ARBA00005614"/>
    </source>
</evidence>
<dbReference type="Gene3D" id="3.30.70.100">
    <property type="match status" value="1"/>
</dbReference>
<dbReference type="PANTHER" id="PTHR47268:SF4">
    <property type="entry name" value="ACYLPHOSPHATASE"/>
    <property type="match status" value="1"/>
</dbReference>
<dbReference type="InterPro" id="IPR001792">
    <property type="entry name" value="Acylphosphatase-like_dom"/>
</dbReference>
<dbReference type="RefSeq" id="WP_104417639.1">
    <property type="nucleotide sequence ID" value="NZ_PTIT01000060.1"/>
</dbReference>